<keyword evidence="3 6" id="KW-0812">Transmembrane</keyword>
<dbReference type="RefSeq" id="WP_007018956.1">
    <property type="nucleotide sequence ID" value="NZ_CH724119.1"/>
</dbReference>
<dbReference type="GO" id="GO:0005886">
    <property type="term" value="C:plasma membrane"/>
    <property type="evidence" value="ECO:0007669"/>
    <property type="project" value="UniProtKB-SubCell"/>
</dbReference>
<dbReference type="AlphaFoldDB" id="Q1MYN0"/>
<comment type="similarity">
    <text evidence="6">Belongs to the LptC family.</text>
</comment>
<proteinExistence type="inferred from homology"/>
<keyword evidence="2 6" id="KW-0997">Cell inner membrane</keyword>
<sequence length="189" mass="21254">MRKRYIATILIALTVVAYMALNDRQGEEYHDQEQAKLEPDFMVENLNLQNYGENGELRQTVKAKSAKHFPATDVQAEIVAFISPDITLHQADKKLWRLTAETGKLTNQRYLSLSGRVAIKPLVDASTRFSLKTATLNMDLNTQIANTDSDVIIENPNTLIESTGLTLDLKKETVQFISKVRGSHDPSHQ</sequence>
<gene>
    <name evidence="6" type="primary">lptC</name>
    <name evidence="7" type="ORF">RED65_07604</name>
</gene>
<dbReference type="STRING" id="207949.RED65_07604"/>
<evidence type="ECO:0000256" key="3">
    <source>
        <dbReference type="ARBA" id="ARBA00022692"/>
    </source>
</evidence>
<keyword evidence="1 6" id="KW-1003">Cell membrane</keyword>
<comment type="caution">
    <text evidence="7">The sequence shown here is derived from an EMBL/GenBank/DDBJ whole genome shotgun (WGS) entry which is preliminary data.</text>
</comment>
<reference evidence="7 8" key="1">
    <citation type="submission" date="2006-03" db="EMBL/GenBank/DDBJ databases">
        <authorList>
            <person name="Pinhassi J."/>
            <person name="Pedros-Alio C."/>
            <person name="Ferriera S."/>
            <person name="Johnson J."/>
            <person name="Kravitz S."/>
            <person name="Halpern A."/>
            <person name="Remington K."/>
            <person name="Beeson K."/>
            <person name="Tran B."/>
            <person name="Rogers Y.-H."/>
            <person name="Friedman R."/>
            <person name="Venter J.C."/>
        </authorList>
    </citation>
    <scope>NUCLEOTIDE SEQUENCE [LARGE SCALE GENOMIC DNA]</scope>
    <source>
        <strain evidence="7 8">RED65</strain>
    </source>
</reference>
<dbReference type="InterPro" id="IPR026265">
    <property type="entry name" value="LptC"/>
</dbReference>
<evidence type="ECO:0000313" key="8">
    <source>
        <dbReference type="Proteomes" id="UP000004263"/>
    </source>
</evidence>
<comment type="subunit">
    <text evidence="6">Component of the lipopolysaccharide transport and assembly complex. Interacts with LptA and the LptBFG transporter complex.</text>
</comment>
<keyword evidence="4 6" id="KW-1133">Transmembrane helix</keyword>
<evidence type="ECO:0000256" key="1">
    <source>
        <dbReference type="ARBA" id="ARBA00022475"/>
    </source>
</evidence>
<dbReference type="PANTHER" id="PTHR37481:SF1">
    <property type="entry name" value="LIPOPOLYSACCHARIDE EXPORT SYSTEM PROTEIN LPTC"/>
    <property type="match status" value="1"/>
</dbReference>
<dbReference type="HOGENOM" id="CLU_1431990_0_0_6"/>
<organism evidence="7 8">
    <name type="scientific">Bermanella marisrubri</name>
    <dbReference type="NCBI Taxonomy" id="207949"/>
    <lineage>
        <taxon>Bacteria</taxon>
        <taxon>Pseudomonadati</taxon>
        <taxon>Pseudomonadota</taxon>
        <taxon>Gammaproteobacteria</taxon>
        <taxon>Oceanospirillales</taxon>
        <taxon>Oceanospirillaceae</taxon>
        <taxon>Bermanella</taxon>
    </lineage>
</organism>
<dbReference type="InterPro" id="IPR010664">
    <property type="entry name" value="LipoPS_assembly_LptC-rel"/>
</dbReference>
<dbReference type="NCBIfam" id="TIGR04409">
    <property type="entry name" value="LptC_YrbK"/>
    <property type="match status" value="1"/>
</dbReference>
<evidence type="ECO:0000256" key="2">
    <source>
        <dbReference type="ARBA" id="ARBA00022519"/>
    </source>
</evidence>
<dbReference type="GO" id="GO:0015221">
    <property type="term" value="F:lipopolysaccharide transmembrane transporter activity"/>
    <property type="evidence" value="ECO:0007669"/>
    <property type="project" value="InterPro"/>
</dbReference>
<dbReference type="InterPro" id="IPR052363">
    <property type="entry name" value="LPS_export_LptC"/>
</dbReference>
<dbReference type="Gene3D" id="2.60.450.10">
    <property type="entry name" value="Lipopolysaccharide (LPS) transport protein A like domain"/>
    <property type="match status" value="1"/>
</dbReference>
<dbReference type="PANTHER" id="PTHR37481">
    <property type="entry name" value="LIPOPOLYSACCHARIDE EXPORT SYSTEM PROTEIN LPTC"/>
    <property type="match status" value="1"/>
</dbReference>
<evidence type="ECO:0000256" key="4">
    <source>
        <dbReference type="ARBA" id="ARBA00022989"/>
    </source>
</evidence>
<name>Q1MYN0_9GAMM</name>
<dbReference type="GO" id="GO:0043165">
    <property type="term" value="P:Gram-negative-bacterium-type cell outer membrane assembly"/>
    <property type="evidence" value="ECO:0007669"/>
    <property type="project" value="UniProtKB-UniRule"/>
</dbReference>
<dbReference type="EMBL" id="AAQH01000024">
    <property type="protein sequence ID" value="EAT11086.1"/>
    <property type="molecule type" value="Genomic_DNA"/>
</dbReference>
<protein>
    <recommendedName>
        <fullName evidence="6">Lipopolysaccharide export system protein LptC</fullName>
    </recommendedName>
</protein>
<keyword evidence="5 6" id="KW-0472">Membrane</keyword>
<evidence type="ECO:0000256" key="5">
    <source>
        <dbReference type="ARBA" id="ARBA00023136"/>
    </source>
</evidence>
<dbReference type="Pfam" id="PF06835">
    <property type="entry name" value="LptC"/>
    <property type="match status" value="1"/>
</dbReference>
<comment type="subcellular location">
    <subcellularLocation>
        <location evidence="6">Cell inner membrane</location>
        <topology evidence="6">Single-pass membrane protein</topology>
    </subcellularLocation>
</comment>
<accession>Q1MYN0</accession>
<dbReference type="Proteomes" id="UP000004263">
    <property type="component" value="Unassembled WGS sequence"/>
</dbReference>
<comment type="function">
    <text evidence="6">Involved in the assembly of lipopolysaccharide (LPS). Required for the translocation of LPS from the inner membrane to the outer membrane. Facilitates the transfer of LPS from the inner membrane to the periplasmic protein LptA. Could be a docking site for LptA.</text>
</comment>
<keyword evidence="8" id="KW-1185">Reference proteome</keyword>
<dbReference type="HAMAP" id="MF_01915">
    <property type="entry name" value="LPS_assembly_LptC"/>
    <property type="match status" value="1"/>
</dbReference>
<dbReference type="GO" id="GO:0017089">
    <property type="term" value="F:glycolipid transfer activity"/>
    <property type="evidence" value="ECO:0007669"/>
    <property type="project" value="TreeGrafter"/>
</dbReference>
<dbReference type="GO" id="GO:0030288">
    <property type="term" value="C:outer membrane-bounded periplasmic space"/>
    <property type="evidence" value="ECO:0007669"/>
    <property type="project" value="TreeGrafter"/>
</dbReference>
<evidence type="ECO:0000256" key="6">
    <source>
        <dbReference type="HAMAP-Rule" id="MF_01915"/>
    </source>
</evidence>
<evidence type="ECO:0000313" key="7">
    <source>
        <dbReference type="EMBL" id="EAT11086.1"/>
    </source>
</evidence>